<feature type="region of interest" description="Disordered" evidence="7">
    <location>
        <begin position="1"/>
        <end position="44"/>
    </location>
</feature>
<comment type="caution">
    <text evidence="9">The sequence shown here is derived from an EMBL/GenBank/DDBJ whole genome shotgun (WGS) entry which is preliminary data.</text>
</comment>
<feature type="transmembrane region" description="Helical" evidence="8">
    <location>
        <begin position="82"/>
        <end position="107"/>
    </location>
</feature>
<dbReference type="EMBL" id="JACHGN010000025">
    <property type="protein sequence ID" value="MBB5138807.1"/>
    <property type="molecule type" value="Genomic_DNA"/>
</dbReference>
<feature type="region of interest" description="Disordered" evidence="7">
    <location>
        <begin position="477"/>
        <end position="499"/>
    </location>
</feature>
<dbReference type="CDD" id="cd06173">
    <property type="entry name" value="MFS_MefA_like"/>
    <property type="match status" value="1"/>
</dbReference>
<protein>
    <submittedName>
        <fullName evidence="9">MFS family permease</fullName>
    </submittedName>
</protein>
<keyword evidence="2" id="KW-0813">Transport</keyword>
<evidence type="ECO:0000256" key="7">
    <source>
        <dbReference type="SAM" id="MobiDB-lite"/>
    </source>
</evidence>
<feature type="transmembrane region" description="Helical" evidence="8">
    <location>
        <begin position="220"/>
        <end position="241"/>
    </location>
</feature>
<evidence type="ECO:0000256" key="2">
    <source>
        <dbReference type="ARBA" id="ARBA00022448"/>
    </source>
</evidence>
<evidence type="ECO:0000256" key="3">
    <source>
        <dbReference type="ARBA" id="ARBA00022475"/>
    </source>
</evidence>
<feature type="transmembrane region" description="Helical" evidence="8">
    <location>
        <begin position="119"/>
        <end position="140"/>
    </location>
</feature>
<comment type="subcellular location">
    <subcellularLocation>
        <location evidence="1">Cell membrane</location>
        <topology evidence="1">Multi-pass membrane protein</topology>
    </subcellularLocation>
</comment>
<feature type="transmembrane region" description="Helical" evidence="8">
    <location>
        <begin position="247"/>
        <end position="268"/>
    </location>
</feature>
<dbReference type="SUPFAM" id="SSF103473">
    <property type="entry name" value="MFS general substrate transporter"/>
    <property type="match status" value="1"/>
</dbReference>
<feature type="transmembrane region" description="Helical" evidence="8">
    <location>
        <begin position="450"/>
        <end position="471"/>
    </location>
</feature>
<feature type="transmembrane region" description="Helical" evidence="8">
    <location>
        <begin position="416"/>
        <end position="438"/>
    </location>
</feature>
<keyword evidence="3" id="KW-1003">Cell membrane</keyword>
<evidence type="ECO:0000313" key="9">
    <source>
        <dbReference type="EMBL" id="MBB5138807.1"/>
    </source>
</evidence>
<evidence type="ECO:0000256" key="4">
    <source>
        <dbReference type="ARBA" id="ARBA00022692"/>
    </source>
</evidence>
<dbReference type="PANTHER" id="PTHR23513">
    <property type="entry name" value="INTEGRAL MEMBRANE EFFLUX PROTEIN-RELATED"/>
    <property type="match status" value="1"/>
</dbReference>
<dbReference type="Gene3D" id="1.20.1250.20">
    <property type="entry name" value="MFS general substrate transporter like domains"/>
    <property type="match status" value="1"/>
</dbReference>
<dbReference type="Pfam" id="PF05977">
    <property type="entry name" value="MFS_3"/>
    <property type="match status" value="1"/>
</dbReference>
<proteinExistence type="predicted"/>
<keyword evidence="4 8" id="KW-0812">Transmembrane</keyword>
<feature type="transmembrane region" description="Helical" evidence="8">
    <location>
        <begin position="293"/>
        <end position="316"/>
    </location>
</feature>
<dbReference type="AlphaFoldDB" id="A0A840PP14"/>
<keyword evidence="6 8" id="KW-0472">Membrane</keyword>
<accession>A0A840PP14</accession>
<dbReference type="GO" id="GO:0005886">
    <property type="term" value="C:plasma membrane"/>
    <property type="evidence" value="ECO:0007669"/>
    <property type="project" value="UniProtKB-SubCell"/>
</dbReference>
<feature type="compositionally biased region" description="Basic and acidic residues" evidence="7">
    <location>
        <begin position="1"/>
        <end position="24"/>
    </location>
</feature>
<feature type="transmembrane region" description="Helical" evidence="8">
    <location>
        <begin position="359"/>
        <end position="378"/>
    </location>
</feature>
<reference evidence="9 10" key="1">
    <citation type="submission" date="2020-08" db="EMBL/GenBank/DDBJ databases">
        <title>Genomic Encyclopedia of Type Strains, Phase IV (KMG-IV): sequencing the most valuable type-strain genomes for metagenomic binning, comparative biology and taxonomic classification.</title>
        <authorList>
            <person name="Goeker M."/>
        </authorList>
    </citation>
    <scope>NUCLEOTIDE SEQUENCE [LARGE SCALE GENOMIC DNA]</scope>
    <source>
        <strain evidence="9 10">DSM 45615</strain>
    </source>
</reference>
<feature type="transmembrane region" description="Helical" evidence="8">
    <location>
        <begin position="328"/>
        <end position="350"/>
    </location>
</feature>
<evidence type="ECO:0000256" key="6">
    <source>
        <dbReference type="ARBA" id="ARBA00023136"/>
    </source>
</evidence>
<dbReference type="RefSeq" id="WP_185055662.1">
    <property type="nucleotide sequence ID" value="NZ_JACHGN010000025.1"/>
</dbReference>
<evidence type="ECO:0000256" key="1">
    <source>
        <dbReference type="ARBA" id="ARBA00004651"/>
    </source>
</evidence>
<gene>
    <name evidence="9" type="ORF">HNP84_008565</name>
</gene>
<dbReference type="Proteomes" id="UP000578449">
    <property type="component" value="Unassembled WGS sequence"/>
</dbReference>
<keyword evidence="10" id="KW-1185">Reference proteome</keyword>
<evidence type="ECO:0000256" key="5">
    <source>
        <dbReference type="ARBA" id="ARBA00022989"/>
    </source>
</evidence>
<feature type="transmembrane region" description="Helical" evidence="8">
    <location>
        <begin position="175"/>
        <end position="199"/>
    </location>
</feature>
<name>A0A840PP14_9ACTN</name>
<feature type="transmembrane region" description="Helical" evidence="8">
    <location>
        <begin position="147"/>
        <end position="169"/>
    </location>
</feature>
<feature type="transmembrane region" description="Helical" evidence="8">
    <location>
        <begin position="384"/>
        <end position="404"/>
    </location>
</feature>
<evidence type="ECO:0000313" key="10">
    <source>
        <dbReference type="Proteomes" id="UP000578449"/>
    </source>
</evidence>
<dbReference type="InterPro" id="IPR036259">
    <property type="entry name" value="MFS_trans_sf"/>
</dbReference>
<dbReference type="PANTHER" id="PTHR23513:SF11">
    <property type="entry name" value="STAPHYLOFERRIN A TRANSPORTER"/>
    <property type="match status" value="1"/>
</dbReference>
<dbReference type="InterPro" id="IPR010290">
    <property type="entry name" value="TM_effector"/>
</dbReference>
<keyword evidence="5 8" id="KW-1133">Transmembrane helix</keyword>
<evidence type="ECO:0000256" key="8">
    <source>
        <dbReference type="SAM" id="Phobius"/>
    </source>
</evidence>
<organism evidence="9 10">
    <name type="scientific">Thermocatellispora tengchongensis</name>
    <dbReference type="NCBI Taxonomy" id="1073253"/>
    <lineage>
        <taxon>Bacteria</taxon>
        <taxon>Bacillati</taxon>
        <taxon>Actinomycetota</taxon>
        <taxon>Actinomycetes</taxon>
        <taxon>Streptosporangiales</taxon>
        <taxon>Streptosporangiaceae</taxon>
        <taxon>Thermocatellispora</taxon>
    </lineage>
</organism>
<sequence length="499" mass="50167">MRRWTDDERRPHPDGGAHSRDGSDARIGATGRGEDERGGAAVGDVIGGGTLDGGEVSGAAARGATGGGGLRGWGRVVRDRNLGVFFGGQVTSLVGSAMAALAVAFAVLEAGGGHREVGFVMAARIVPMVGLMMVAGVVADRFGARRVLVAAEVVQCLVQGGFAAVLLGADGRVPLWAFVALVAAWGVGEAFAIPARGALVPRVAAYGVRYEGKLKDANALAGLAQSIATVGGPALAGLAVAAAGSGVVLAIDAATYLVSVVALVALRLPPHAAPRERERGGFREGWAQFRSRTWLWVTTLHFTLFNTLVWAPYLVLGPVVAAREMGGARAWGMVMAVYGAGAVAGGLLLLGRATPRRPLVAATVATFGWALPSAALAAGLPLPALLAAALVAGAGQAVSGALYATANQRHVPAEALARITSLTAVGAFALGPLGLAAAGPAADLAGTRTVLGFGAVAQLLIGTAVLAVPAVRRLPARPEPERTRDPLQGAELAGGGDRA</sequence>